<dbReference type="Pfam" id="PF25989">
    <property type="entry name" value="YknX_C"/>
    <property type="match status" value="1"/>
</dbReference>
<dbReference type="PANTHER" id="PTHR30469">
    <property type="entry name" value="MULTIDRUG RESISTANCE PROTEIN MDTA"/>
    <property type="match status" value="1"/>
</dbReference>
<evidence type="ECO:0000313" key="7">
    <source>
        <dbReference type="Proteomes" id="UP000288587"/>
    </source>
</evidence>
<evidence type="ECO:0000256" key="2">
    <source>
        <dbReference type="SAM" id="Coils"/>
    </source>
</evidence>
<keyword evidence="7" id="KW-1185">Reference proteome</keyword>
<evidence type="ECO:0000256" key="3">
    <source>
        <dbReference type="SAM" id="SignalP"/>
    </source>
</evidence>
<feature type="signal peptide" evidence="3">
    <location>
        <begin position="1"/>
        <end position="18"/>
    </location>
</feature>
<dbReference type="EMBL" id="SACM01000006">
    <property type="protein sequence ID" value="RVT82404.1"/>
    <property type="molecule type" value="Genomic_DNA"/>
</dbReference>
<dbReference type="InterPro" id="IPR058637">
    <property type="entry name" value="YknX-like_C"/>
</dbReference>
<keyword evidence="3" id="KW-0732">Signal</keyword>
<dbReference type="Gene3D" id="2.40.420.20">
    <property type="match status" value="1"/>
</dbReference>
<comment type="similarity">
    <text evidence="1">Belongs to the membrane fusion protein (MFP) (TC 8.A.1) family.</text>
</comment>
<proteinExistence type="inferred from homology"/>
<dbReference type="RefSeq" id="WP_127684212.1">
    <property type="nucleotide sequence ID" value="NZ_SACM01000006.1"/>
</dbReference>
<dbReference type="SUPFAM" id="SSF111369">
    <property type="entry name" value="HlyD-like secretion proteins"/>
    <property type="match status" value="1"/>
</dbReference>
<dbReference type="GO" id="GO:0015562">
    <property type="term" value="F:efflux transmembrane transporter activity"/>
    <property type="evidence" value="ECO:0007669"/>
    <property type="project" value="TreeGrafter"/>
</dbReference>
<evidence type="ECO:0000259" key="5">
    <source>
        <dbReference type="Pfam" id="PF25989"/>
    </source>
</evidence>
<dbReference type="NCBIfam" id="TIGR01730">
    <property type="entry name" value="RND_mfp"/>
    <property type="match status" value="1"/>
</dbReference>
<evidence type="ECO:0000259" key="4">
    <source>
        <dbReference type="Pfam" id="PF25917"/>
    </source>
</evidence>
<sequence>MKPALVLSALALALSVHAQDKPAAPAAKPSLTIQTTQAQAAQWATRLPVNGNVAAWQEAVIGAEVGGMRIAEVLVNVGDRVKKGQLLVRLSPGTLQADLAATRASLQEAEVNARDARAQAERVKPLTGTEALSAQQIEATLAAADMAEARVASLKARLMADELRLGYTRITAPDDGVITAREAVEGALAQPGQELLRLQRQGRLEWRAEVPGPLLDQVKVGQKARVQIGSASVDGRVRQVAPKIDAQTRNGLVYVDLPPTAGARAGLFARGELLQGEGSVLTLPQSAVLLRDGFSYVFKLDGNKVRQTKVETGQRQGDRVEIKQGLDAKAAVALSGVGFLADGDTVRVAPAAGAPAPAQQ</sequence>
<dbReference type="Gene3D" id="2.40.30.170">
    <property type="match status" value="1"/>
</dbReference>
<dbReference type="Gene3D" id="2.40.50.100">
    <property type="match status" value="1"/>
</dbReference>
<feature type="domain" description="Multidrug resistance protein MdtA-like barrel-sandwich hybrid" evidence="4">
    <location>
        <begin position="59"/>
        <end position="194"/>
    </location>
</feature>
<dbReference type="InterPro" id="IPR006143">
    <property type="entry name" value="RND_pump_MFP"/>
</dbReference>
<name>A0A437LAL5_9BURK</name>
<organism evidence="6 7">
    <name type="scientific">Inhella crocodyli</name>
    <dbReference type="NCBI Taxonomy" id="2499851"/>
    <lineage>
        <taxon>Bacteria</taxon>
        <taxon>Pseudomonadati</taxon>
        <taxon>Pseudomonadota</taxon>
        <taxon>Betaproteobacteria</taxon>
        <taxon>Burkholderiales</taxon>
        <taxon>Sphaerotilaceae</taxon>
        <taxon>Inhella</taxon>
    </lineage>
</organism>
<feature type="coiled-coil region" evidence="2">
    <location>
        <begin position="99"/>
        <end position="157"/>
    </location>
</feature>
<dbReference type="Gene3D" id="1.10.287.470">
    <property type="entry name" value="Helix hairpin bin"/>
    <property type="match status" value="1"/>
</dbReference>
<accession>A0A437LAL5</accession>
<reference evidence="6 7" key="1">
    <citation type="submission" date="2019-01" db="EMBL/GenBank/DDBJ databases">
        <authorList>
            <person name="Chen W.-M."/>
        </authorList>
    </citation>
    <scope>NUCLEOTIDE SEQUENCE [LARGE SCALE GENOMIC DNA]</scope>
    <source>
        <strain evidence="6 7">CCP-18</strain>
    </source>
</reference>
<feature type="domain" description="YknX-like C-terminal permuted SH3-like" evidence="5">
    <location>
        <begin position="280"/>
        <end position="348"/>
    </location>
</feature>
<dbReference type="Pfam" id="PF25917">
    <property type="entry name" value="BSH_RND"/>
    <property type="match status" value="1"/>
</dbReference>
<protein>
    <submittedName>
        <fullName evidence="6">Efflux RND transporter periplasmic adaptor subunit</fullName>
    </submittedName>
</protein>
<evidence type="ECO:0000313" key="6">
    <source>
        <dbReference type="EMBL" id="RVT82404.1"/>
    </source>
</evidence>
<dbReference type="InterPro" id="IPR058625">
    <property type="entry name" value="MdtA-like_BSH"/>
</dbReference>
<comment type="caution">
    <text evidence="6">The sequence shown here is derived from an EMBL/GenBank/DDBJ whole genome shotgun (WGS) entry which is preliminary data.</text>
</comment>
<evidence type="ECO:0000256" key="1">
    <source>
        <dbReference type="ARBA" id="ARBA00009477"/>
    </source>
</evidence>
<dbReference type="OrthoDB" id="9806939at2"/>
<feature type="chain" id="PRO_5019015622" evidence="3">
    <location>
        <begin position="19"/>
        <end position="360"/>
    </location>
</feature>
<dbReference type="AlphaFoldDB" id="A0A437LAL5"/>
<dbReference type="GO" id="GO:1990281">
    <property type="term" value="C:efflux pump complex"/>
    <property type="evidence" value="ECO:0007669"/>
    <property type="project" value="TreeGrafter"/>
</dbReference>
<gene>
    <name evidence="6" type="ORF">EOD73_16855</name>
</gene>
<keyword evidence="2" id="KW-0175">Coiled coil</keyword>
<dbReference type="PANTHER" id="PTHR30469:SF15">
    <property type="entry name" value="HLYD FAMILY OF SECRETION PROTEINS"/>
    <property type="match status" value="1"/>
</dbReference>
<dbReference type="Proteomes" id="UP000288587">
    <property type="component" value="Unassembled WGS sequence"/>
</dbReference>